<feature type="binding site" evidence="9">
    <location>
        <begin position="269"/>
        <end position="274"/>
    </location>
    <ligand>
        <name>ATP</name>
        <dbReference type="ChEBI" id="CHEBI:30616"/>
    </ligand>
</feature>
<dbReference type="CDD" id="cd01174">
    <property type="entry name" value="ribokinase"/>
    <property type="match status" value="1"/>
</dbReference>
<comment type="activity regulation">
    <text evidence="9">Activated by a monovalent cation that binds near, but not in, the active site. The most likely occupant of the site in vivo is potassium. Ion binding induces a conformational change that may alter substrate affinity.</text>
</comment>
<dbReference type="HAMAP" id="MF_01987">
    <property type="entry name" value="Ribokinase"/>
    <property type="match status" value="1"/>
</dbReference>
<feature type="active site" description="Proton acceptor" evidence="9">
    <location>
        <position position="303"/>
    </location>
</feature>
<comment type="caution">
    <text evidence="11">The sequence shown here is derived from an EMBL/GenBank/DDBJ whole genome shotgun (WGS) entry which is preliminary data.</text>
</comment>
<gene>
    <name evidence="9" type="primary">rbsK</name>
    <name evidence="11" type="ORF">AEAE_0933</name>
</gene>
<dbReference type="GO" id="GO:0004747">
    <property type="term" value="F:ribokinase activity"/>
    <property type="evidence" value="ECO:0007669"/>
    <property type="project" value="UniProtKB-UniRule"/>
</dbReference>
<dbReference type="RefSeq" id="WP_094689969.1">
    <property type="nucleotide sequence ID" value="NZ_JACBYZ010000001.1"/>
</dbReference>
<name>A0A261FBN0_9BIFI</name>
<evidence type="ECO:0000256" key="2">
    <source>
        <dbReference type="ARBA" id="ARBA00022723"/>
    </source>
</evidence>
<feature type="binding site" evidence="9">
    <location>
        <position position="343"/>
    </location>
    <ligand>
        <name>K(+)</name>
        <dbReference type="ChEBI" id="CHEBI:29103"/>
    </ligand>
</feature>
<feature type="binding site" evidence="9">
    <location>
        <begin position="18"/>
        <end position="20"/>
    </location>
    <ligand>
        <name>substrate</name>
    </ligand>
</feature>
<keyword evidence="6 9" id="KW-0460">Magnesium</keyword>
<organism evidence="11 12">
    <name type="scientific">Aeriscardovia aeriphila</name>
    <dbReference type="NCBI Taxonomy" id="218139"/>
    <lineage>
        <taxon>Bacteria</taxon>
        <taxon>Bacillati</taxon>
        <taxon>Actinomycetota</taxon>
        <taxon>Actinomycetes</taxon>
        <taxon>Bifidobacteriales</taxon>
        <taxon>Bifidobacteriaceae</taxon>
        <taxon>Aeriscardovia</taxon>
    </lineage>
</organism>
<comment type="catalytic activity">
    <reaction evidence="9">
        <text>D-ribose + ATP = D-ribose 5-phosphate + ADP + H(+)</text>
        <dbReference type="Rhea" id="RHEA:13697"/>
        <dbReference type="ChEBI" id="CHEBI:15378"/>
        <dbReference type="ChEBI" id="CHEBI:30616"/>
        <dbReference type="ChEBI" id="CHEBI:47013"/>
        <dbReference type="ChEBI" id="CHEBI:78346"/>
        <dbReference type="ChEBI" id="CHEBI:456216"/>
        <dbReference type="EC" id="2.7.1.15"/>
    </reaction>
</comment>
<feature type="binding site" evidence="9">
    <location>
        <position position="303"/>
    </location>
    <ligand>
        <name>substrate</name>
    </ligand>
</feature>
<dbReference type="UniPathway" id="UPA00916">
    <property type="reaction ID" value="UER00889"/>
</dbReference>
<feature type="binding site" evidence="9">
    <location>
        <position position="297"/>
    </location>
    <ligand>
        <name>K(+)</name>
        <dbReference type="ChEBI" id="CHEBI:29103"/>
    </ligand>
</feature>
<feature type="binding site" evidence="9">
    <location>
        <position position="334"/>
    </location>
    <ligand>
        <name>K(+)</name>
        <dbReference type="ChEBI" id="CHEBI:29103"/>
    </ligand>
</feature>
<keyword evidence="7 9" id="KW-0630">Potassium</keyword>
<evidence type="ECO:0000313" key="12">
    <source>
        <dbReference type="Proteomes" id="UP000228976"/>
    </source>
</evidence>
<dbReference type="Proteomes" id="UP000228976">
    <property type="component" value="Unassembled WGS sequence"/>
</dbReference>
<evidence type="ECO:0000256" key="5">
    <source>
        <dbReference type="ARBA" id="ARBA00022840"/>
    </source>
</evidence>
<keyword evidence="1 9" id="KW-0808">Transferase</keyword>
<evidence type="ECO:0000259" key="10">
    <source>
        <dbReference type="Pfam" id="PF00294"/>
    </source>
</evidence>
<dbReference type="Pfam" id="PF00294">
    <property type="entry name" value="PfkB"/>
    <property type="match status" value="2"/>
</dbReference>
<dbReference type="EC" id="2.7.1.15" evidence="9"/>
<proteinExistence type="inferred from homology"/>
<dbReference type="PRINTS" id="PR00990">
    <property type="entry name" value="RIBOKINASE"/>
</dbReference>
<dbReference type="OrthoDB" id="9775849at2"/>
<dbReference type="InterPro" id="IPR002139">
    <property type="entry name" value="Ribo/fructo_kinase"/>
</dbReference>
<comment type="function">
    <text evidence="9">Catalyzes the phosphorylation of ribose at O-5 in a reaction requiring ATP and magnesium. The resulting D-ribose-5-phosphate can then be used either for sythesis of nucleotides, histidine, and tryptophan, or as a component of the pentose phosphate pathway.</text>
</comment>
<comment type="cofactor">
    <cofactor evidence="9">
        <name>Mg(2+)</name>
        <dbReference type="ChEBI" id="CHEBI:18420"/>
    </cofactor>
    <text evidence="9">Requires a divalent cation, most likely magnesium in vivo, as an electrophilic catalyst to aid phosphoryl group transfer. It is the chelate of the metal and the nucleotide that is the actual substrate.</text>
</comment>
<keyword evidence="8 9" id="KW-0119">Carbohydrate metabolism</keyword>
<comment type="caution">
    <text evidence="9">Lacks conserved residue(s) required for the propagation of feature annotation.</text>
</comment>
<keyword evidence="4 9" id="KW-0418">Kinase</keyword>
<dbReference type="InterPro" id="IPR011611">
    <property type="entry name" value="PfkB_dom"/>
</dbReference>
<evidence type="ECO:0000256" key="8">
    <source>
        <dbReference type="ARBA" id="ARBA00023277"/>
    </source>
</evidence>
<dbReference type="GO" id="GO:0005737">
    <property type="term" value="C:cytoplasm"/>
    <property type="evidence" value="ECO:0007669"/>
    <property type="project" value="UniProtKB-SubCell"/>
</dbReference>
<feature type="binding site" evidence="9">
    <location>
        <position position="337"/>
    </location>
    <ligand>
        <name>K(+)</name>
        <dbReference type="ChEBI" id="CHEBI:29103"/>
    </ligand>
</feature>
<comment type="subcellular location">
    <subcellularLocation>
        <location evidence="9">Cytoplasm</location>
    </subcellularLocation>
</comment>
<feature type="binding site" evidence="9">
    <location>
        <begin position="46"/>
        <end position="50"/>
    </location>
    <ligand>
        <name>substrate</name>
    </ligand>
</feature>
<evidence type="ECO:0000256" key="9">
    <source>
        <dbReference type="HAMAP-Rule" id="MF_01987"/>
    </source>
</evidence>
<feature type="domain" description="Carbohydrate kinase PfkB" evidence="10">
    <location>
        <begin position="11"/>
        <end position="200"/>
    </location>
</feature>
<dbReference type="AlphaFoldDB" id="A0A261FBN0"/>
<accession>A0A261FBN0</accession>
<feature type="binding site" evidence="9">
    <location>
        <position position="339"/>
    </location>
    <ligand>
        <name>K(+)</name>
        <dbReference type="ChEBI" id="CHEBI:29103"/>
    </ligand>
</feature>
<dbReference type="EMBL" id="MWWU01000002">
    <property type="protein sequence ID" value="OZG56445.1"/>
    <property type="molecule type" value="Genomic_DNA"/>
</dbReference>
<evidence type="ECO:0000256" key="1">
    <source>
        <dbReference type="ARBA" id="ARBA00022679"/>
    </source>
</evidence>
<protein>
    <recommendedName>
        <fullName evidence="9">Ribokinase</fullName>
        <shortName evidence="9">RK</shortName>
        <ecNumber evidence="9">2.7.1.15</ecNumber>
    </recommendedName>
</protein>
<keyword evidence="9" id="KW-0963">Cytoplasm</keyword>
<dbReference type="PANTHER" id="PTHR10584">
    <property type="entry name" value="SUGAR KINASE"/>
    <property type="match status" value="1"/>
</dbReference>
<feature type="binding site" evidence="9">
    <location>
        <position position="299"/>
    </location>
    <ligand>
        <name>K(+)</name>
        <dbReference type="ChEBI" id="CHEBI:29103"/>
    </ligand>
</feature>
<dbReference type="SUPFAM" id="SSF53613">
    <property type="entry name" value="Ribokinase-like"/>
    <property type="match status" value="1"/>
</dbReference>
<comment type="similarity">
    <text evidence="9">Belongs to the carbohydrate kinase PfkB family. Ribokinase subfamily.</text>
</comment>
<dbReference type="Gene3D" id="3.40.1190.20">
    <property type="match status" value="2"/>
</dbReference>
<dbReference type="GO" id="GO:0005524">
    <property type="term" value="F:ATP binding"/>
    <property type="evidence" value="ECO:0007669"/>
    <property type="project" value="UniProtKB-UniRule"/>
</dbReference>
<dbReference type="InterPro" id="IPR011877">
    <property type="entry name" value="Ribokinase"/>
</dbReference>
<evidence type="ECO:0000256" key="7">
    <source>
        <dbReference type="ARBA" id="ARBA00022958"/>
    </source>
</evidence>
<keyword evidence="12" id="KW-1185">Reference proteome</keyword>
<dbReference type="PANTHER" id="PTHR10584:SF166">
    <property type="entry name" value="RIBOKINASE"/>
    <property type="match status" value="1"/>
</dbReference>
<comment type="subunit">
    <text evidence="9">Homodimer.</text>
</comment>
<dbReference type="GO" id="GO:0019303">
    <property type="term" value="P:D-ribose catabolic process"/>
    <property type="evidence" value="ECO:0007669"/>
    <property type="project" value="UniProtKB-UniRule"/>
</dbReference>
<dbReference type="InterPro" id="IPR029056">
    <property type="entry name" value="Ribokinase-like"/>
</dbReference>
<keyword evidence="2 9" id="KW-0479">Metal-binding</keyword>
<feature type="binding site" evidence="9">
    <location>
        <position position="188"/>
    </location>
    <ligand>
        <name>ATP</name>
        <dbReference type="ChEBI" id="CHEBI:30616"/>
    </ligand>
</feature>
<feature type="binding site" evidence="9">
    <location>
        <position position="145"/>
    </location>
    <ligand>
        <name>substrate</name>
    </ligand>
</feature>
<evidence type="ECO:0000256" key="6">
    <source>
        <dbReference type="ARBA" id="ARBA00022842"/>
    </source>
</evidence>
<keyword evidence="3 9" id="KW-0547">Nucleotide-binding</keyword>
<evidence type="ECO:0000313" key="11">
    <source>
        <dbReference type="EMBL" id="OZG56445.1"/>
    </source>
</evidence>
<comment type="pathway">
    <text evidence="9">Carbohydrate metabolism; D-ribose degradation; D-ribose 5-phosphate from beta-D-ribopyranose: step 2/2.</text>
</comment>
<sequence length="353" mass="39245">MERFPRIYPRVFNFGSLNIDYTYDVDEFVKPGETITSSHLTVSEGGKGLNQSVALARADAEVYHAGMIGEDGASLVDFMKSFGVHTDLIETNTEVRTGNAIIQRNSHGDNCIVLYPGSNRSLTRKYIDRCLERTEPRDWILTQNETSELPYIIEQAHRRELTVCLNASPVDELLEQVDLSLVDYLFVNEGEAQALVAQASQRQEITSTQHLEFFYTPEDYQGLDDLVGVIPGEVIDVDRPDVSNEIVRKSIDNLEKLITLYPTTTIILTMGDQGALLAHYGERALYQPRFHTDNVVDTTGAGDTFTGFFISSMMTHGNTELAALSHAALAAAFAVEKKGAARSIPDAYEIFYA</sequence>
<keyword evidence="5 9" id="KW-0067">ATP-binding</keyword>
<evidence type="ECO:0000256" key="4">
    <source>
        <dbReference type="ARBA" id="ARBA00022777"/>
    </source>
</evidence>
<evidence type="ECO:0000256" key="3">
    <source>
        <dbReference type="ARBA" id="ARBA00022741"/>
    </source>
</evidence>
<feature type="binding site" evidence="9">
    <location>
        <begin position="302"/>
        <end position="303"/>
    </location>
    <ligand>
        <name>ATP</name>
        <dbReference type="ChEBI" id="CHEBI:30616"/>
    </ligand>
</feature>
<dbReference type="GO" id="GO:0046872">
    <property type="term" value="F:metal ion binding"/>
    <property type="evidence" value="ECO:0007669"/>
    <property type="project" value="UniProtKB-KW"/>
</dbReference>
<feature type="domain" description="Carbohydrate kinase PfkB" evidence="10">
    <location>
        <begin position="251"/>
        <end position="346"/>
    </location>
</feature>
<reference evidence="11 12" key="1">
    <citation type="journal article" date="2017" name="BMC Genomics">
        <title>Comparative genomic and phylogenomic analyses of the Bifidobacteriaceae family.</title>
        <authorList>
            <person name="Lugli G.A."/>
            <person name="Milani C."/>
            <person name="Turroni F."/>
            <person name="Duranti S."/>
            <person name="Mancabelli L."/>
            <person name="Mangifesta M."/>
            <person name="Ferrario C."/>
            <person name="Modesto M."/>
            <person name="Mattarelli P."/>
            <person name="Jiri K."/>
            <person name="van Sinderen D."/>
            <person name="Ventura M."/>
        </authorList>
    </citation>
    <scope>NUCLEOTIDE SEQUENCE [LARGE SCALE GENOMIC DNA]</scope>
    <source>
        <strain evidence="11 12">LMG 21773</strain>
    </source>
</reference>